<sequence>MKFENRSVDKIPNTDTCINLKEDAYSKTPEKSDKKEESFSLKVSFSKNEEIVLKEPILKCRYLVALMGFLINFQINCYRLNTSISIVAMVNNTVVSTDLTNSSSVSCPSNIEDTETLSNHQSEGEFDWSPEIQGYILGSSFLGYVITQMPGGMMAEKVSAKLTIILGVFVSSVCHLVSPFASWSSSYFIIAVQFFRGIGRFLRRRIVRRHNNRRSLLLICLWWMRMAKSLYYIFGVIGIIFCFFLQFFLFESPNVHPRISETELKYILQNQELNLSGRSHKRPPIPWKKLLTSVPFYALTIAMTGQFWASTHFVSVHPTFLGTILHYPIQENGLFASVPFVLQTLFALAVSWFSDWLNRHDYVGVDKVRKGCNFIFCLGYSLSLLGIYFAGCDKSMSAPFSILAMSLVGLSFAGCMIAAIDMSPTFAGTIMGVSSIISSLSGFIMPILVGFLTNEEQTIEQWNKVFFISIGVVMVSGIIFSLFGSAEVQEWNYPVSEDKSCNGNSSTGKRVDDMLPNFENISTHL</sequence>
<keyword evidence="9" id="KW-1185">Reference proteome</keyword>
<reference evidence="8 9" key="1">
    <citation type="submission" date="2021-06" db="EMBL/GenBank/DDBJ databases">
        <title>Caerostris extrusa draft genome.</title>
        <authorList>
            <person name="Kono N."/>
            <person name="Arakawa K."/>
        </authorList>
    </citation>
    <scope>NUCLEOTIDE SEQUENCE [LARGE SCALE GENOMIC DNA]</scope>
</reference>
<dbReference type="InterPro" id="IPR036259">
    <property type="entry name" value="MFS_trans_sf"/>
</dbReference>
<dbReference type="Gene3D" id="1.20.1250.20">
    <property type="entry name" value="MFS general substrate transporter like domains"/>
    <property type="match status" value="2"/>
</dbReference>
<protein>
    <submittedName>
        <fullName evidence="8">Inorganic phosphate cotransporter</fullName>
    </submittedName>
</protein>
<feature type="transmembrane region" description="Helical" evidence="7">
    <location>
        <begin position="333"/>
        <end position="353"/>
    </location>
</feature>
<dbReference type="InterPro" id="IPR050382">
    <property type="entry name" value="MFS_Na/Anion_cotransporter"/>
</dbReference>
<feature type="transmembrane region" description="Helical" evidence="7">
    <location>
        <begin position="402"/>
        <end position="420"/>
    </location>
</feature>
<keyword evidence="6 7" id="KW-0472">Membrane</keyword>
<feature type="transmembrane region" description="Helical" evidence="7">
    <location>
        <begin position="184"/>
        <end position="202"/>
    </location>
</feature>
<evidence type="ECO:0000313" key="9">
    <source>
        <dbReference type="Proteomes" id="UP001054945"/>
    </source>
</evidence>
<dbReference type="Proteomes" id="UP001054945">
    <property type="component" value="Unassembled WGS sequence"/>
</dbReference>
<feature type="transmembrane region" description="Helical" evidence="7">
    <location>
        <begin position="373"/>
        <end position="390"/>
    </location>
</feature>
<dbReference type="SUPFAM" id="SSF103473">
    <property type="entry name" value="MFS general substrate transporter"/>
    <property type="match status" value="1"/>
</dbReference>
<comment type="caution">
    <text evidence="8">The sequence shown here is derived from an EMBL/GenBank/DDBJ whole genome shotgun (WGS) entry which is preliminary data.</text>
</comment>
<feature type="transmembrane region" description="Helical" evidence="7">
    <location>
        <begin position="296"/>
        <end position="321"/>
    </location>
</feature>
<dbReference type="Pfam" id="PF07690">
    <property type="entry name" value="MFS_1"/>
    <property type="match status" value="2"/>
</dbReference>
<evidence type="ECO:0000256" key="5">
    <source>
        <dbReference type="ARBA" id="ARBA00022989"/>
    </source>
</evidence>
<dbReference type="GO" id="GO:0006820">
    <property type="term" value="P:monoatomic anion transport"/>
    <property type="evidence" value="ECO:0007669"/>
    <property type="project" value="TreeGrafter"/>
</dbReference>
<dbReference type="PANTHER" id="PTHR11662:SF399">
    <property type="entry name" value="FI19708P1-RELATED"/>
    <property type="match status" value="1"/>
</dbReference>
<keyword evidence="5 7" id="KW-1133">Transmembrane helix</keyword>
<dbReference type="EMBL" id="BPLR01014816">
    <property type="protein sequence ID" value="GIY71493.1"/>
    <property type="molecule type" value="Genomic_DNA"/>
</dbReference>
<dbReference type="AlphaFoldDB" id="A0AAV4VPR9"/>
<accession>A0AAV4VPR9</accession>
<keyword evidence="3 7" id="KW-0812">Transmembrane</keyword>
<dbReference type="FunFam" id="1.20.1250.20:FF:000003">
    <property type="entry name" value="Solute carrier family 17 member 3"/>
    <property type="match status" value="1"/>
</dbReference>
<dbReference type="GO" id="GO:0015293">
    <property type="term" value="F:symporter activity"/>
    <property type="evidence" value="ECO:0007669"/>
    <property type="project" value="UniProtKB-KW"/>
</dbReference>
<feature type="transmembrane region" description="Helical" evidence="7">
    <location>
        <begin position="230"/>
        <end position="250"/>
    </location>
</feature>
<evidence type="ECO:0000256" key="6">
    <source>
        <dbReference type="ARBA" id="ARBA00023136"/>
    </source>
</evidence>
<evidence type="ECO:0000256" key="3">
    <source>
        <dbReference type="ARBA" id="ARBA00022692"/>
    </source>
</evidence>
<evidence type="ECO:0000256" key="7">
    <source>
        <dbReference type="SAM" id="Phobius"/>
    </source>
</evidence>
<feature type="transmembrane region" description="Helical" evidence="7">
    <location>
        <begin position="465"/>
        <end position="486"/>
    </location>
</feature>
<dbReference type="InterPro" id="IPR011701">
    <property type="entry name" value="MFS"/>
</dbReference>
<proteinExistence type="predicted"/>
<gene>
    <name evidence="8" type="primary">Picot</name>
    <name evidence="8" type="ORF">CEXT_14211</name>
</gene>
<evidence type="ECO:0000256" key="4">
    <source>
        <dbReference type="ARBA" id="ARBA00022847"/>
    </source>
</evidence>
<evidence type="ECO:0000256" key="2">
    <source>
        <dbReference type="ARBA" id="ARBA00022448"/>
    </source>
</evidence>
<comment type="subcellular location">
    <subcellularLocation>
        <location evidence="1">Membrane</location>
        <topology evidence="1">Multi-pass membrane protein</topology>
    </subcellularLocation>
</comment>
<dbReference type="GO" id="GO:0016020">
    <property type="term" value="C:membrane"/>
    <property type="evidence" value="ECO:0007669"/>
    <property type="project" value="UniProtKB-SubCell"/>
</dbReference>
<organism evidence="8 9">
    <name type="scientific">Caerostris extrusa</name>
    <name type="common">Bark spider</name>
    <name type="synonym">Caerostris bankana</name>
    <dbReference type="NCBI Taxonomy" id="172846"/>
    <lineage>
        <taxon>Eukaryota</taxon>
        <taxon>Metazoa</taxon>
        <taxon>Ecdysozoa</taxon>
        <taxon>Arthropoda</taxon>
        <taxon>Chelicerata</taxon>
        <taxon>Arachnida</taxon>
        <taxon>Araneae</taxon>
        <taxon>Araneomorphae</taxon>
        <taxon>Entelegynae</taxon>
        <taxon>Araneoidea</taxon>
        <taxon>Araneidae</taxon>
        <taxon>Caerostris</taxon>
    </lineage>
</organism>
<dbReference type="PANTHER" id="PTHR11662">
    <property type="entry name" value="SOLUTE CARRIER FAMILY 17"/>
    <property type="match status" value="1"/>
</dbReference>
<name>A0AAV4VPR9_CAEEX</name>
<evidence type="ECO:0000313" key="8">
    <source>
        <dbReference type="EMBL" id="GIY71493.1"/>
    </source>
</evidence>
<keyword evidence="2" id="KW-0813">Transport</keyword>
<evidence type="ECO:0000256" key="1">
    <source>
        <dbReference type="ARBA" id="ARBA00004141"/>
    </source>
</evidence>
<feature type="transmembrane region" description="Helical" evidence="7">
    <location>
        <begin position="426"/>
        <end position="453"/>
    </location>
</feature>
<feature type="transmembrane region" description="Helical" evidence="7">
    <location>
        <begin position="158"/>
        <end position="178"/>
    </location>
</feature>
<keyword evidence="4" id="KW-0769">Symport</keyword>